<dbReference type="Pfam" id="PF19189">
    <property type="entry name" value="Mtf2"/>
    <property type="match status" value="1"/>
</dbReference>
<name>A0A437A1J9_ARTFL</name>
<dbReference type="PANTHER" id="PTHR39468">
    <property type="entry name" value="CHROMOSOME 7, WHOLE GENOME SHOTGUN SEQUENCE"/>
    <property type="match status" value="1"/>
</dbReference>
<dbReference type="EMBL" id="SAEB01000006">
    <property type="protein sequence ID" value="RVD85007.1"/>
    <property type="molecule type" value="Genomic_DNA"/>
</dbReference>
<dbReference type="VEuPathDB" id="FungiDB:DFL_003341"/>
<dbReference type="STRING" id="97331.A0A437A1J9"/>
<evidence type="ECO:0000259" key="2">
    <source>
        <dbReference type="Pfam" id="PF19189"/>
    </source>
</evidence>
<feature type="region of interest" description="Disordered" evidence="1">
    <location>
        <begin position="25"/>
        <end position="55"/>
    </location>
</feature>
<dbReference type="Proteomes" id="UP000283090">
    <property type="component" value="Unassembled WGS sequence"/>
</dbReference>
<accession>A0A437A1J9</accession>
<sequence>MLSFLYPASARRHLTTYARSLPTLLSSPASSKTQTISAKRCYSAPPPPRSKYNLEPSNEAWQYLLGESTEEEEANLRPLRVETPILEPNHGRSFRPRNNDDQGARRPAHRNHRGGRARSENAYPDTPQSFSHRRSTHQNYERGVFTKPEYKTSPKDGIAEDPSIALMQLSGSPRTNMTEREKVIFDMIFDKLLQKSSYSTPAKKLQHNRPSPMVSALFESAVGPQSGVDDEVSFGPERSGDDEKKGMEALLSRGDFPASLRSAAAGKLGLSRKAVGLDVLDEEVESPERKEEYEKLSGMLELCGNDLEVWEWLDEYIFTMPHSPNGLKGNYPKLLKEAIKTLRTEYNDFPACTAVFEKVKQLGPESYIIGCSVGVYNEMLEVKWRGYRDMSGVLDLLEEMRVNGVDGDEITAGIVADVLSDVRVFESNGCLPGTVMVWRTEGVLEGKERLREMMGVLVREGDERRSGGVVM</sequence>
<evidence type="ECO:0000313" key="4">
    <source>
        <dbReference type="Proteomes" id="UP000283090"/>
    </source>
</evidence>
<feature type="domain" description="Mtf2-like C-terminal" evidence="2">
    <location>
        <begin position="290"/>
        <end position="457"/>
    </location>
</feature>
<dbReference type="GO" id="GO:0005739">
    <property type="term" value="C:mitochondrion"/>
    <property type="evidence" value="ECO:0007669"/>
    <property type="project" value="InterPro"/>
</dbReference>
<dbReference type="PANTHER" id="PTHR39468:SF1">
    <property type="entry name" value="MTF2-LIKE C-TERMINAL DOMAIN-CONTAINING PROTEIN"/>
    <property type="match status" value="1"/>
</dbReference>
<feature type="region of interest" description="Disordered" evidence="1">
    <location>
        <begin position="224"/>
        <end position="243"/>
    </location>
</feature>
<dbReference type="InterPro" id="IPR040009">
    <property type="entry name" value="Mtf2/C5D6.12-like"/>
</dbReference>
<dbReference type="InterPro" id="IPR043837">
    <property type="entry name" value="Mtf2-like_C"/>
</dbReference>
<dbReference type="GeneID" id="93585652"/>
<dbReference type="RefSeq" id="XP_067490551.1">
    <property type="nucleotide sequence ID" value="XM_067632266.1"/>
</dbReference>
<keyword evidence="4" id="KW-1185">Reference proteome</keyword>
<dbReference type="AlphaFoldDB" id="A0A437A1J9"/>
<feature type="region of interest" description="Disordered" evidence="1">
    <location>
        <begin position="71"/>
        <end position="138"/>
    </location>
</feature>
<evidence type="ECO:0000313" key="3">
    <source>
        <dbReference type="EMBL" id="RVD85007.1"/>
    </source>
</evidence>
<gene>
    <name evidence="3" type="ORF">DFL_003341</name>
</gene>
<feature type="compositionally biased region" description="Basic residues" evidence="1">
    <location>
        <begin position="106"/>
        <end position="116"/>
    </location>
</feature>
<evidence type="ECO:0000256" key="1">
    <source>
        <dbReference type="SAM" id="MobiDB-lite"/>
    </source>
</evidence>
<reference evidence="3 4" key="1">
    <citation type="submission" date="2019-01" db="EMBL/GenBank/DDBJ databases">
        <title>Intercellular communication is required for trap formation in the nematode-trapping fungus Duddingtonia flagrans.</title>
        <authorList>
            <person name="Youssar L."/>
            <person name="Wernet V."/>
            <person name="Hensel N."/>
            <person name="Hildebrandt H.-G."/>
            <person name="Fischer R."/>
        </authorList>
    </citation>
    <scope>NUCLEOTIDE SEQUENCE [LARGE SCALE GENOMIC DNA]</scope>
    <source>
        <strain evidence="3 4">CBS H-5679</strain>
    </source>
</reference>
<dbReference type="OrthoDB" id="2444174at2759"/>
<comment type="caution">
    <text evidence="3">The sequence shown here is derived from an EMBL/GenBank/DDBJ whole genome shotgun (WGS) entry which is preliminary data.</text>
</comment>
<organism evidence="3 4">
    <name type="scientific">Arthrobotrys flagrans</name>
    <name type="common">Nematode-trapping fungus</name>
    <name type="synonym">Trichothecium flagrans</name>
    <dbReference type="NCBI Taxonomy" id="97331"/>
    <lineage>
        <taxon>Eukaryota</taxon>
        <taxon>Fungi</taxon>
        <taxon>Dikarya</taxon>
        <taxon>Ascomycota</taxon>
        <taxon>Pezizomycotina</taxon>
        <taxon>Orbiliomycetes</taxon>
        <taxon>Orbiliales</taxon>
        <taxon>Orbiliaceae</taxon>
        <taxon>Arthrobotrys</taxon>
    </lineage>
</organism>
<protein>
    <recommendedName>
        <fullName evidence="2">Mtf2-like C-terminal domain-containing protein</fullName>
    </recommendedName>
</protein>
<proteinExistence type="predicted"/>